<dbReference type="InterPro" id="IPR001128">
    <property type="entry name" value="Cyt_P450"/>
</dbReference>
<dbReference type="PANTHER" id="PTHR47955">
    <property type="entry name" value="CYTOCHROME P450 FAMILY 71 PROTEIN"/>
    <property type="match status" value="1"/>
</dbReference>
<dbReference type="InterPro" id="IPR036396">
    <property type="entry name" value="Cyt_P450_sf"/>
</dbReference>
<accession>A0A443PCM5</accession>
<proteinExistence type="inferred from homology"/>
<comment type="cofactor">
    <cofactor evidence="4">
        <name>heme</name>
        <dbReference type="ChEBI" id="CHEBI:30413"/>
    </cofactor>
</comment>
<dbReference type="AlphaFoldDB" id="A0A443PCM5"/>
<dbReference type="STRING" id="337451.A0A443PCM5"/>
<dbReference type="PRINTS" id="PR00465">
    <property type="entry name" value="EP450IV"/>
</dbReference>
<dbReference type="InterPro" id="IPR002403">
    <property type="entry name" value="Cyt_P450_E_grp-IV"/>
</dbReference>
<gene>
    <name evidence="6" type="ORF">CKAN_01754100</name>
</gene>
<sequence length="294" mass="33539">MLLYLGRIPTLIVSSAEMAEQIMKTNDLIFASRPSMTAAKELLYGCTDVAFASYGLHGKLKGNSGELDRFLDQKDSNRDIHLTRDNIKAIILDMFTSGTDTTALTLEWVMAELAKHPKCDEESQGVVRRVVDVKANISEEHLCQLNYMKSIFKETLRLHPPAPLLVPRESTTNVMIQNFHIPPKTRVFIMHMQLEGTPHHGKIQRNFFQKDMKTILLISRGKIFQFIPFGAGRRGCPGFHLPLHHLNLLLPIYLLVRWELPQGVTEEDLDMSETLGMTVHKKLPLYFVPKHHFS</sequence>
<dbReference type="GO" id="GO:0020037">
    <property type="term" value="F:heme binding"/>
    <property type="evidence" value="ECO:0007669"/>
    <property type="project" value="InterPro"/>
</dbReference>
<dbReference type="EMBL" id="QPKB01000007">
    <property type="protein sequence ID" value="RWR88526.1"/>
    <property type="molecule type" value="Genomic_DNA"/>
</dbReference>
<keyword evidence="5" id="KW-0560">Oxidoreductase</keyword>
<comment type="caution">
    <text evidence="6">The sequence shown here is derived from an EMBL/GenBank/DDBJ whole genome shotgun (WGS) entry which is preliminary data.</text>
</comment>
<dbReference type="GO" id="GO:0005506">
    <property type="term" value="F:iron ion binding"/>
    <property type="evidence" value="ECO:0007669"/>
    <property type="project" value="InterPro"/>
</dbReference>
<dbReference type="PROSITE" id="PS00086">
    <property type="entry name" value="CYTOCHROME_P450"/>
    <property type="match status" value="1"/>
</dbReference>
<name>A0A443PCM5_9MAGN</name>
<dbReference type="GO" id="GO:0004497">
    <property type="term" value="F:monooxygenase activity"/>
    <property type="evidence" value="ECO:0007669"/>
    <property type="project" value="UniProtKB-KW"/>
</dbReference>
<feature type="binding site" description="axial binding residue" evidence="4">
    <location>
        <position position="236"/>
    </location>
    <ligand>
        <name>heme</name>
        <dbReference type="ChEBI" id="CHEBI:30413"/>
    </ligand>
    <ligandPart>
        <name>Fe</name>
        <dbReference type="ChEBI" id="CHEBI:18248"/>
    </ligandPart>
</feature>
<keyword evidence="7" id="KW-1185">Reference proteome</keyword>
<dbReference type="OrthoDB" id="1055148at2759"/>
<dbReference type="GO" id="GO:0016705">
    <property type="term" value="F:oxidoreductase activity, acting on paired donors, with incorporation or reduction of molecular oxygen"/>
    <property type="evidence" value="ECO:0007669"/>
    <property type="project" value="InterPro"/>
</dbReference>
<evidence type="ECO:0000313" key="6">
    <source>
        <dbReference type="EMBL" id="RWR88526.1"/>
    </source>
</evidence>
<evidence type="ECO:0000256" key="5">
    <source>
        <dbReference type="RuleBase" id="RU000461"/>
    </source>
</evidence>
<dbReference type="PRINTS" id="PR00385">
    <property type="entry name" value="P450"/>
</dbReference>
<dbReference type="Pfam" id="PF00067">
    <property type="entry name" value="p450"/>
    <property type="match status" value="1"/>
</dbReference>
<keyword evidence="4 5" id="KW-0349">Heme</keyword>
<evidence type="ECO:0000256" key="3">
    <source>
        <dbReference type="ARBA" id="ARBA00023004"/>
    </source>
</evidence>
<keyword evidence="3 4" id="KW-0408">Iron</keyword>
<evidence type="ECO:0000256" key="2">
    <source>
        <dbReference type="ARBA" id="ARBA00022723"/>
    </source>
</evidence>
<keyword evidence="5" id="KW-0503">Monooxygenase</keyword>
<protein>
    <submittedName>
        <fullName evidence="6">Cytochrome P450 71A1</fullName>
    </submittedName>
</protein>
<reference evidence="6 7" key="1">
    <citation type="journal article" date="2019" name="Nat. Plants">
        <title>Stout camphor tree genome fills gaps in understanding of flowering plant genome evolution.</title>
        <authorList>
            <person name="Chaw S.M."/>
            <person name="Liu Y.C."/>
            <person name="Wu Y.W."/>
            <person name="Wang H.Y."/>
            <person name="Lin C.I."/>
            <person name="Wu C.S."/>
            <person name="Ke H.M."/>
            <person name="Chang L.Y."/>
            <person name="Hsu C.Y."/>
            <person name="Yang H.T."/>
            <person name="Sudianto E."/>
            <person name="Hsu M.H."/>
            <person name="Wu K.P."/>
            <person name="Wang L.N."/>
            <person name="Leebens-Mack J.H."/>
            <person name="Tsai I.J."/>
        </authorList>
    </citation>
    <scope>NUCLEOTIDE SEQUENCE [LARGE SCALE GENOMIC DNA]</scope>
    <source>
        <strain evidence="7">cv. Chaw 1501</strain>
        <tissue evidence="6">Young leaves</tissue>
    </source>
</reference>
<organism evidence="6 7">
    <name type="scientific">Cinnamomum micranthum f. kanehirae</name>
    <dbReference type="NCBI Taxonomy" id="337451"/>
    <lineage>
        <taxon>Eukaryota</taxon>
        <taxon>Viridiplantae</taxon>
        <taxon>Streptophyta</taxon>
        <taxon>Embryophyta</taxon>
        <taxon>Tracheophyta</taxon>
        <taxon>Spermatophyta</taxon>
        <taxon>Magnoliopsida</taxon>
        <taxon>Magnoliidae</taxon>
        <taxon>Laurales</taxon>
        <taxon>Lauraceae</taxon>
        <taxon>Cinnamomum</taxon>
    </lineage>
</organism>
<dbReference type="Proteomes" id="UP000283530">
    <property type="component" value="Unassembled WGS sequence"/>
</dbReference>
<keyword evidence="2 4" id="KW-0479">Metal-binding</keyword>
<evidence type="ECO:0000313" key="7">
    <source>
        <dbReference type="Proteomes" id="UP000283530"/>
    </source>
</evidence>
<evidence type="ECO:0000256" key="1">
    <source>
        <dbReference type="ARBA" id="ARBA00010617"/>
    </source>
</evidence>
<dbReference type="InterPro" id="IPR017972">
    <property type="entry name" value="Cyt_P450_CS"/>
</dbReference>
<dbReference type="SUPFAM" id="SSF48264">
    <property type="entry name" value="Cytochrome P450"/>
    <property type="match status" value="1"/>
</dbReference>
<dbReference type="Gene3D" id="1.10.630.10">
    <property type="entry name" value="Cytochrome P450"/>
    <property type="match status" value="2"/>
</dbReference>
<evidence type="ECO:0000256" key="4">
    <source>
        <dbReference type="PIRSR" id="PIRSR602403-1"/>
    </source>
</evidence>
<comment type="similarity">
    <text evidence="1 5">Belongs to the cytochrome P450 family.</text>
</comment>